<keyword evidence="2" id="KW-1185">Reference proteome</keyword>
<dbReference type="Proteomes" id="UP000541352">
    <property type="component" value="Unassembled WGS sequence"/>
</dbReference>
<gene>
    <name evidence="1" type="ORF">FHS57_004267</name>
</gene>
<reference evidence="1 2" key="1">
    <citation type="submission" date="2020-08" db="EMBL/GenBank/DDBJ databases">
        <title>Genomic Encyclopedia of Type Strains, Phase IV (KMG-IV): sequencing the most valuable type-strain genomes for metagenomic binning, comparative biology and taxonomic classification.</title>
        <authorList>
            <person name="Goeker M."/>
        </authorList>
    </citation>
    <scope>NUCLEOTIDE SEQUENCE [LARGE SCALE GENOMIC DNA]</scope>
    <source>
        <strain evidence="1 2">DSM 17976</strain>
    </source>
</reference>
<evidence type="ECO:0000313" key="2">
    <source>
        <dbReference type="Proteomes" id="UP000541352"/>
    </source>
</evidence>
<organism evidence="1 2">
    <name type="scientific">Runella defluvii</name>
    <dbReference type="NCBI Taxonomy" id="370973"/>
    <lineage>
        <taxon>Bacteria</taxon>
        <taxon>Pseudomonadati</taxon>
        <taxon>Bacteroidota</taxon>
        <taxon>Cytophagia</taxon>
        <taxon>Cytophagales</taxon>
        <taxon>Spirosomataceae</taxon>
        <taxon>Runella</taxon>
    </lineage>
</organism>
<dbReference type="AlphaFoldDB" id="A0A7W5ZMP0"/>
<evidence type="ECO:0000313" key="1">
    <source>
        <dbReference type="EMBL" id="MBB3840247.1"/>
    </source>
</evidence>
<accession>A0A7W5ZMP0</accession>
<name>A0A7W5ZMP0_9BACT</name>
<comment type="caution">
    <text evidence="1">The sequence shown here is derived from an EMBL/GenBank/DDBJ whole genome shotgun (WGS) entry which is preliminary data.</text>
</comment>
<dbReference type="EMBL" id="JACIBY010000010">
    <property type="protein sequence ID" value="MBB3840247.1"/>
    <property type="molecule type" value="Genomic_DNA"/>
</dbReference>
<proteinExistence type="predicted"/>
<sequence>MNKHEVGMGDLSVNFSQPSIRNGVWQIANIEVLNHRGHNCSKNRKAIT</sequence>
<protein>
    <submittedName>
        <fullName evidence="1">Uncharacterized protein</fullName>
    </submittedName>
</protein>